<feature type="transmembrane region" description="Helical" evidence="1">
    <location>
        <begin position="160"/>
        <end position="182"/>
    </location>
</feature>
<feature type="transmembrane region" description="Helical" evidence="1">
    <location>
        <begin position="246"/>
        <end position="267"/>
    </location>
</feature>
<proteinExistence type="predicted"/>
<evidence type="ECO:0000313" key="3">
    <source>
        <dbReference type="Proteomes" id="UP000663852"/>
    </source>
</evidence>
<keyword evidence="1" id="KW-0472">Membrane</keyword>
<sequence>MTHSNALLPILETNLALKLYRNLFINAYVVSYGNCSCAVTPTCSAPYPILNGLSSIVLYIVPGMYVGCYPVESLLQSDLRCWYNHSCITEVQSYFTAAPPMNVTELNPNVSTEFMVNSTLEEILDKLMVEQWYPSIIYESYYNECAPLKCTHTYETRNSIIYIITTIIGLIGGLMTVLKLIVPRVVGIVRRRLQTRTSEANNNRRNWMKMKPNEIQLFLKNFNIFSSIPPTEDQYELRNQRISTRLFIVLLALSLTILILYTSLINITQTVNVDSPTMAQYIQLYSTYPQTLSCDCRQISINYDTFVHLNYSLHQICSSVFATKDWINYMLRARGISFYGIYFPYNGENAFQAMGAFCDLSHHTIENRLTQFYSTQLISSSVIPPQLFELQVESLISQFISLAINNFLLSLSSTRQITQGNSLLSGLQTNFVYTVYKNRYFNSYPVSYGNCSCATTGKCVSEIPIYDFGNGTRTFVIPGMYVGCYVVESLLQSDLRCFYNQTCISEVLSSLNGSTLMNVTAMDPNVSVEFMVNSTLEDILDKLMVEQWFPSITYESYYSECAPSKCTYTHETKNSIVYIVTMIIGLIGGLITVLKQTVPRLVSFVAFCITKYRNNRVASTART</sequence>
<dbReference type="AlphaFoldDB" id="A0A815S3J4"/>
<comment type="caution">
    <text evidence="2">The sequence shown here is derived from an EMBL/GenBank/DDBJ whole genome shotgun (WGS) entry which is preliminary data.</text>
</comment>
<reference evidence="2" key="1">
    <citation type="submission" date="2021-02" db="EMBL/GenBank/DDBJ databases">
        <authorList>
            <person name="Nowell W R."/>
        </authorList>
    </citation>
    <scope>NUCLEOTIDE SEQUENCE</scope>
</reference>
<gene>
    <name evidence="2" type="ORF">EDS130_LOCUS41555</name>
</gene>
<protein>
    <submittedName>
        <fullName evidence="2">Uncharacterized protein</fullName>
    </submittedName>
</protein>
<keyword evidence="1" id="KW-0812">Transmembrane</keyword>
<evidence type="ECO:0000256" key="1">
    <source>
        <dbReference type="SAM" id="Phobius"/>
    </source>
</evidence>
<name>A0A815S3J4_ADIRI</name>
<organism evidence="2 3">
    <name type="scientific">Adineta ricciae</name>
    <name type="common">Rotifer</name>
    <dbReference type="NCBI Taxonomy" id="249248"/>
    <lineage>
        <taxon>Eukaryota</taxon>
        <taxon>Metazoa</taxon>
        <taxon>Spiralia</taxon>
        <taxon>Gnathifera</taxon>
        <taxon>Rotifera</taxon>
        <taxon>Eurotatoria</taxon>
        <taxon>Bdelloidea</taxon>
        <taxon>Adinetida</taxon>
        <taxon>Adinetidae</taxon>
        <taxon>Adineta</taxon>
    </lineage>
</organism>
<accession>A0A815S3J4</accession>
<feature type="transmembrane region" description="Helical" evidence="1">
    <location>
        <begin position="575"/>
        <end position="594"/>
    </location>
</feature>
<dbReference type="Proteomes" id="UP000663852">
    <property type="component" value="Unassembled WGS sequence"/>
</dbReference>
<evidence type="ECO:0000313" key="2">
    <source>
        <dbReference type="EMBL" id="CAF1483033.1"/>
    </source>
</evidence>
<keyword evidence="1" id="KW-1133">Transmembrane helix</keyword>
<dbReference type="EMBL" id="CAJNOJ010000553">
    <property type="protein sequence ID" value="CAF1483033.1"/>
    <property type="molecule type" value="Genomic_DNA"/>
</dbReference>